<evidence type="ECO:0000313" key="3">
    <source>
        <dbReference type="Proteomes" id="UP000185678"/>
    </source>
</evidence>
<gene>
    <name evidence="2" type="ORF">SAMN05421779_101450</name>
</gene>
<keyword evidence="2" id="KW-0282">Flagellum</keyword>
<dbReference type="SUPFAM" id="SSF101447">
    <property type="entry name" value="Formin homology 2 domain (FH2 domain)"/>
    <property type="match status" value="1"/>
</dbReference>
<organism evidence="2 3">
    <name type="scientific">Insolitispirillum peregrinum</name>
    <dbReference type="NCBI Taxonomy" id="80876"/>
    <lineage>
        <taxon>Bacteria</taxon>
        <taxon>Pseudomonadati</taxon>
        <taxon>Pseudomonadota</taxon>
        <taxon>Alphaproteobacteria</taxon>
        <taxon>Rhodospirillales</taxon>
        <taxon>Novispirillaceae</taxon>
        <taxon>Insolitispirillum</taxon>
    </lineage>
</organism>
<feature type="region of interest" description="Disordered" evidence="1">
    <location>
        <begin position="314"/>
        <end position="335"/>
    </location>
</feature>
<feature type="region of interest" description="Disordered" evidence="1">
    <location>
        <begin position="1"/>
        <end position="56"/>
    </location>
</feature>
<keyword evidence="2" id="KW-0966">Cell projection</keyword>
<dbReference type="AlphaFoldDB" id="A0A1N7IQ13"/>
<keyword evidence="3" id="KW-1185">Reference proteome</keyword>
<name>A0A1N7IQ13_9PROT</name>
<feature type="compositionally biased region" description="Pro residues" evidence="1">
    <location>
        <begin position="33"/>
        <end position="54"/>
    </location>
</feature>
<evidence type="ECO:0000256" key="1">
    <source>
        <dbReference type="SAM" id="MobiDB-lite"/>
    </source>
</evidence>
<proteinExistence type="predicted"/>
<dbReference type="OrthoDB" id="7304298at2"/>
<protein>
    <submittedName>
        <fullName evidence="2">Flagellar biosynthesis/type III secretory pathway protein FliH</fullName>
    </submittedName>
</protein>
<accession>A0A1N7IQ13</accession>
<dbReference type="STRING" id="80876.SAMN05421779_101450"/>
<evidence type="ECO:0000313" key="2">
    <source>
        <dbReference type="EMBL" id="SIS39071.1"/>
    </source>
</evidence>
<dbReference type="EMBL" id="FTOA01000001">
    <property type="protein sequence ID" value="SIS39071.1"/>
    <property type="molecule type" value="Genomic_DNA"/>
</dbReference>
<feature type="region of interest" description="Disordered" evidence="1">
    <location>
        <begin position="236"/>
        <end position="277"/>
    </location>
</feature>
<dbReference type="RefSeq" id="WP_076398481.1">
    <property type="nucleotide sequence ID" value="NZ_FTOA01000001.1"/>
</dbReference>
<reference evidence="2 3" key="1">
    <citation type="submission" date="2017-01" db="EMBL/GenBank/DDBJ databases">
        <authorList>
            <person name="Mah S.A."/>
            <person name="Swanson W.J."/>
            <person name="Moy G.W."/>
            <person name="Vacquier V.D."/>
        </authorList>
    </citation>
    <scope>NUCLEOTIDE SEQUENCE [LARGE SCALE GENOMIC DNA]</scope>
    <source>
        <strain evidence="2 3">DSM 11589</strain>
    </source>
</reference>
<keyword evidence="2" id="KW-0969">Cilium</keyword>
<dbReference type="Proteomes" id="UP000185678">
    <property type="component" value="Unassembled WGS sequence"/>
</dbReference>
<feature type="compositionally biased region" description="Acidic residues" evidence="1">
    <location>
        <begin position="319"/>
        <end position="333"/>
    </location>
</feature>
<sequence>MASVRKFTFDLRFDEDDGNGAPAARRPERTIAAPPPPPPPPPPPEPEPVEPAGPPLIYSEEDMEVAREEAYVAGHMRALEEAQAATEQAMASAMMACRDSLGGLMPGITASTDQLAELASQVAAEICRKLLPHTSEKYAIQEICALVRSLMPNLIGQPRLLVRVHPDLINGLREPLDNIALRSGFEGKVVILEGENMALSDARVEWPDGGAERNTTRLWGEIDELIERNIPHFTRDEALELPDDGQNKASSLRDEPSPWPGMDDQALWSPPSPHDDLQIAPLPAFHSSPAEQAASGNDTFSEDDFSEAILANLGFGPADESEDFNDGFPDLDGDLALTPEQEAELAALDASLTDEKTAAIDGEQS</sequence>